<feature type="region of interest" description="Disordered" evidence="1">
    <location>
        <begin position="17"/>
        <end position="80"/>
    </location>
</feature>
<organism evidence="4">
    <name type="scientific">Gongylonema pulchrum</name>
    <dbReference type="NCBI Taxonomy" id="637853"/>
    <lineage>
        <taxon>Eukaryota</taxon>
        <taxon>Metazoa</taxon>
        <taxon>Ecdysozoa</taxon>
        <taxon>Nematoda</taxon>
        <taxon>Chromadorea</taxon>
        <taxon>Rhabditida</taxon>
        <taxon>Spirurina</taxon>
        <taxon>Spiruromorpha</taxon>
        <taxon>Spiruroidea</taxon>
        <taxon>Gongylonematidae</taxon>
        <taxon>Gongylonema</taxon>
    </lineage>
</organism>
<reference evidence="4" key="1">
    <citation type="submission" date="2016-06" db="UniProtKB">
        <authorList>
            <consortium name="WormBaseParasite"/>
        </authorList>
    </citation>
    <scope>IDENTIFICATION</scope>
</reference>
<dbReference type="AlphaFoldDB" id="A0A183E7N5"/>
<dbReference type="EMBL" id="UYRT01084500">
    <property type="protein sequence ID" value="VDN28927.1"/>
    <property type="molecule type" value="Genomic_DNA"/>
</dbReference>
<evidence type="ECO:0000313" key="4">
    <source>
        <dbReference type="WBParaSite" id="GPUH_0001699801-mRNA-1"/>
    </source>
</evidence>
<reference evidence="2 3" key="2">
    <citation type="submission" date="2018-11" db="EMBL/GenBank/DDBJ databases">
        <authorList>
            <consortium name="Pathogen Informatics"/>
        </authorList>
    </citation>
    <scope>NUCLEOTIDE SEQUENCE [LARGE SCALE GENOMIC DNA]</scope>
</reference>
<dbReference type="OrthoDB" id="5869036at2759"/>
<evidence type="ECO:0000313" key="3">
    <source>
        <dbReference type="Proteomes" id="UP000271098"/>
    </source>
</evidence>
<dbReference type="WBParaSite" id="GPUH_0001699801-mRNA-1">
    <property type="protein sequence ID" value="GPUH_0001699801-mRNA-1"/>
    <property type="gene ID" value="GPUH_0001699801"/>
</dbReference>
<gene>
    <name evidence="2" type="ORF">GPUH_LOCUS16977</name>
</gene>
<sequence length="231" mass="24969">MKISVLLRICSAHFEGGEKKEGDIPVPDPQLDAPISIELPPKETKSSDRRRAALQQQQQSRTTAPTTPSPSNVTGSTSVKRSRSLAVSADYLTSWRSRSAAAAVAAEGSHPHFCVVFATLAAAAAADVHPQRSAAIPSKSAACALSQTMPICLLYPCSETLAKFLYALQVSLVPWAQVQRLPSSDSLRKIESLSAAPIIIIVRMAIYLGKLLHFSSFPPVMRFRSYGSYHH</sequence>
<feature type="compositionally biased region" description="Low complexity" evidence="1">
    <location>
        <begin position="53"/>
        <end position="71"/>
    </location>
</feature>
<proteinExistence type="predicted"/>
<keyword evidence="3" id="KW-1185">Reference proteome</keyword>
<evidence type="ECO:0000313" key="2">
    <source>
        <dbReference type="EMBL" id="VDN28927.1"/>
    </source>
</evidence>
<accession>A0A183E7N5</accession>
<name>A0A183E7N5_9BILA</name>
<dbReference type="Proteomes" id="UP000271098">
    <property type="component" value="Unassembled WGS sequence"/>
</dbReference>
<protein>
    <submittedName>
        <fullName evidence="2 4">Uncharacterized protein</fullName>
    </submittedName>
</protein>
<feature type="compositionally biased region" description="Basic and acidic residues" evidence="1">
    <location>
        <begin position="40"/>
        <end position="51"/>
    </location>
</feature>
<evidence type="ECO:0000256" key="1">
    <source>
        <dbReference type="SAM" id="MobiDB-lite"/>
    </source>
</evidence>